<dbReference type="Proteomes" id="UP000199360">
    <property type="component" value="Unassembled WGS sequence"/>
</dbReference>
<reference evidence="3" key="1">
    <citation type="submission" date="2016-06" db="EMBL/GenBank/DDBJ databases">
        <authorList>
            <person name="Varghese N."/>
            <person name="Submissions Spin"/>
        </authorList>
    </citation>
    <scope>NUCLEOTIDE SEQUENCE [LARGE SCALE GENOMIC DNA]</scope>
    <source>
        <strain evidence="3">DSM 45647</strain>
    </source>
</reference>
<name>A0A1C5K9W0_9ACTN</name>
<dbReference type="GO" id="GO:0016102">
    <property type="term" value="P:diterpenoid biosynthetic process"/>
    <property type="evidence" value="ECO:0007669"/>
    <property type="project" value="TreeGrafter"/>
</dbReference>
<proteinExistence type="predicted"/>
<sequence length="522" mass="55784">MSAAPLATTTAADMLLHEAAADDWALISPSVYECGRIVSDAPWLDGHPARLRFLLAEQAPDGGWGLAGFRLVTSLSATEALLTACGRGLPQDRAVPTEDVARAAAAGARALRGWLDEPEVALPDLVAIEVLVPRLIDLVNDHLHRFEAAHHPVLAPVAAGGPLATPPGTAPEILRRLRGATAAGHPVPPKLWHSWEIIGSDRSADPAVTPVSGSVGCSPAATAAWLRNRPEADHPSLRYLDAVQARADGLFPVGAPMPHFERSWIINLFQVHRVPCRVPEPVLDALELALGEDGAAAGDGLPVDADDTASVLWALDAHGRSPDLDSLLRYYDGTRFYTYPDERTPSPTANGHALEALGHRLDRRPDEADRYATPARVTRDWLVDAQAADGSWADKWHGSPYYATATCANALASYGGPEARPAVERAVDWILGTRQGDRWGHGSGTAEETAYAAWILSLSTRDDRRAEIRAGMAAARATLAAAEITPRTPALWIGKDIYTPVRIVRATCLAVLHRLDGSAHGD</sequence>
<dbReference type="AlphaFoldDB" id="A0A1C5K9W0"/>
<dbReference type="InterPro" id="IPR008930">
    <property type="entry name" value="Terpenoid_cyclase/PrenylTrfase"/>
</dbReference>
<dbReference type="InterPro" id="IPR050148">
    <property type="entry name" value="Terpene_synthase-like"/>
</dbReference>
<dbReference type="SUPFAM" id="SSF48239">
    <property type="entry name" value="Terpenoid cyclases/Protein prenyltransferases"/>
    <property type="match status" value="1"/>
</dbReference>
<evidence type="ECO:0000313" key="3">
    <source>
        <dbReference type="Proteomes" id="UP000199360"/>
    </source>
</evidence>
<dbReference type="Gene3D" id="1.50.10.20">
    <property type="match status" value="1"/>
</dbReference>
<keyword evidence="3" id="KW-1185">Reference proteome</keyword>
<dbReference type="InterPro" id="IPR032696">
    <property type="entry name" value="SQ_cyclase_C"/>
</dbReference>
<dbReference type="GO" id="GO:0016740">
    <property type="term" value="F:transferase activity"/>
    <property type="evidence" value="ECO:0007669"/>
    <property type="project" value="UniProtKB-KW"/>
</dbReference>
<dbReference type="RefSeq" id="WP_091072676.1">
    <property type="nucleotide sequence ID" value="NZ_FMDM01000030.1"/>
</dbReference>
<keyword evidence="2" id="KW-0808">Transferase</keyword>
<dbReference type="Pfam" id="PF13243">
    <property type="entry name" value="SQHop_cyclase_C"/>
    <property type="match status" value="1"/>
</dbReference>
<dbReference type="EMBL" id="FMDM01000030">
    <property type="protein sequence ID" value="SCG79534.1"/>
    <property type="molecule type" value="Genomic_DNA"/>
</dbReference>
<accession>A0A1C5K9W0</accession>
<dbReference type="GO" id="GO:0000287">
    <property type="term" value="F:magnesium ion binding"/>
    <property type="evidence" value="ECO:0007669"/>
    <property type="project" value="TreeGrafter"/>
</dbReference>
<evidence type="ECO:0000313" key="2">
    <source>
        <dbReference type="EMBL" id="SCG79534.1"/>
    </source>
</evidence>
<dbReference type="GO" id="GO:0010333">
    <property type="term" value="F:terpene synthase activity"/>
    <property type="evidence" value="ECO:0007669"/>
    <property type="project" value="InterPro"/>
</dbReference>
<dbReference type="PANTHER" id="PTHR31739">
    <property type="entry name" value="ENT-COPALYL DIPHOSPHATE SYNTHASE, CHLOROPLASTIC"/>
    <property type="match status" value="1"/>
</dbReference>
<dbReference type="PANTHER" id="PTHR31739:SF25">
    <property type="entry name" value="(E,E)-GERANYLLINALOOL SYNTHASE"/>
    <property type="match status" value="1"/>
</dbReference>
<gene>
    <name evidence="2" type="ORF">GA0070213_1307</name>
</gene>
<organism evidence="2 3">
    <name type="scientific">Micromonospora humi</name>
    <dbReference type="NCBI Taxonomy" id="745366"/>
    <lineage>
        <taxon>Bacteria</taxon>
        <taxon>Bacillati</taxon>
        <taxon>Actinomycetota</taxon>
        <taxon>Actinomycetes</taxon>
        <taxon>Micromonosporales</taxon>
        <taxon>Micromonosporaceae</taxon>
        <taxon>Micromonospora</taxon>
    </lineage>
</organism>
<protein>
    <submittedName>
        <fullName evidence="2">Prenyltransferase and squalene oxidase repeat-containing protein</fullName>
    </submittedName>
</protein>
<dbReference type="Gene3D" id="1.50.10.160">
    <property type="match status" value="1"/>
</dbReference>
<dbReference type="OrthoDB" id="9758578at2"/>
<dbReference type="STRING" id="745366.GA0070213_1307"/>
<evidence type="ECO:0000259" key="1">
    <source>
        <dbReference type="Pfam" id="PF13243"/>
    </source>
</evidence>
<feature type="domain" description="Squalene cyclase C-terminal" evidence="1">
    <location>
        <begin position="351"/>
        <end position="452"/>
    </location>
</feature>